<keyword evidence="5" id="KW-0677">Repeat</keyword>
<dbReference type="Ensembl" id="ENSTMTT00000004660.1">
    <property type="protein sequence ID" value="ENSTMTP00000004508.1"/>
    <property type="gene ID" value="ENSTMTG00000003339.1"/>
</dbReference>
<dbReference type="GO" id="GO:0005737">
    <property type="term" value="C:cytoplasm"/>
    <property type="evidence" value="ECO:0007669"/>
    <property type="project" value="TreeGrafter"/>
</dbReference>
<dbReference type="GO" id="GO:0004132">
    <property type="term" value="F:dCMP deaminase activity"/>
    <property type="evidence" value="ECO:0007669"/>
    <property type="project" value="TreeGrafter"/>
</dbReference>
<dbReference type="PANTHER" id="PTHR11086:SF14">
    <property type="entry name" value="CYTIDINE AND DCMP DEAMINASE DOMAIN-CONTAINING PROTEIN 1"/>
    <property type="match status" value="1"/>
</dbReference>
<evidence type="ECO:0000256" key="6">
    <source>
        <dbReference type="ARBA" id="ARBA00022801"/>
    </source>
</evidence>
<feature type="region of interest" description="Disordered" evidence="12">
    <location>
        <begin position="733"/>
        <end position="879"/>
    </location>
</feature>
<feature type="domain" description="CMP/dCMP-type deaminase" evidence="13">
    <location>
        <begin position="226"/>
        <end position="356"/>
    </location>
</feature>
<proteinExistence type="inferred from homology"/>
<reference evidence="14" key="2">
    <citation type="submission" date="2025-09" db="UniProtKB">
        <authorList>
            <consortium name="Ensembl"/>
        </authorList>
    </citation>
    <scope>IDENTIFICATION</scope>
</reference>
<comment type="cofactor">
    <cofactor evidence="1">
        <name>Zn(2+)</name>
        <dbReference type="ChEBI" id="CHEBI:29105"/>
    </cofactor>
</comment>
<evidence type="ECO:0000256" key="8">
    <source>
        <dbReference type="ARBA" id="ARBA00040574"/>
    </source>
</evidence>
<dbReference type="InterPro" id="IPR016193">
    <property type="entry name" value="Cytidine_deaminase-like"/>
</dbReference>
<protein>
    <recommendedName>
        <fullName evidence="8">Cytidine and dCMP deaminase domain-containing protein 1</fullName>
        <ecNumber evidence="3">3.5.4.5</ecNumber>
    </recommendedName>
    <alternativeName>
        <fullName evidence="9">Cytidine deaminase</fullName>
    </alternativeName>
</protein>
<feature type="compositionally biased region" description="Polar residues" evidence="12">
    <location>
        <begin position="814"/>
        <end position="826"/>
    </location>
</feature>
<keyword evidence="15" id="KW-1185">Reference proteome</keyword>
<evidence type="ECO:0000313" key="15">
    <source>
        <dbReference type="Proteomes" id="UP000472274"/>
    </source>
</evidence>
<dbReference type="GeneTree" id="ENSGT00940000153676"/>
<feature type="compositionally biased region" description="Polar residues" evidence="12">
    <location>
        <begin position="745"/>
        <end position="763"/>
    </location>
</feature>
<comment type="catalytic activity">
    <reaction evidence="11">
        <text>cytidine + H2O + H(+) = uridine + NH4(+)</text>
        <dbReference type="Rhea" id="RHEA:16069"/>
        <dbReference type="ChEBI" id="CHEBI:15377"/>
        <dbReference type="ChEBI" id="CHEBI:15378"/>
        <dbReference type="ChEBI" id="CHEBI:16704"/>
        <dbReference type="ChEBI" id="CHEBI:17562"/>
        <dbReference type="ChEBI" id="CHEBI:28938"/>
        <dbReference type="EC" id="3.5.4.5"/>
    </reaction>
</comment>
<reference evidence="14" key="1">
    <citation type="submission" date="2025-08" db="UniProtKB">
        <authorList>
            <consortium name="Ensembl"/>
        </authorList>
    </citation>
    <scope>IDENTIFICATION</scope>
</reference>
<dbReference type="PROSITE" id="PS51747">
    <property type="entry name" value="CYT_DCMP_DEAMINASES_2"/>
    <property type="match status" value="3"/>
</dbReference>
<dbReference type="InterPro" id="IPR015517">
    <property type="entry name" value="dCMP_deaminase-rel"/>
</dbReference>
<evidence type="ECO:0000256" key="3">
    <source>
        <dbReference type="ARBA" id="ARBA00012783"/>
    </source>
</evidence>
<comment type="catalytic activity">
    <reaction evidence="10">
        <text>2'-deoxycytidine + H2O + H(+) = 2'-deoxyuridine + NH4(+)</text>
        <dbReference type="Rhea" id="RHEA:13433"/>
        <dbReference type="ChEBI" id="CHEBI:15377"/>
        <dbReference type="ChEBI" id="CHEBI:15378"/>
        <dbReference type="ChEBI" id="CHEBI:15698"/>
        <dbReference type="ChEBI" id="CHEBI:16450"/>
        <dbReference type="ChEBI" id="CHEBI:28938"/>
        <dbReference type="EC" id="3.5.4.5"/>
    </reaction>
</comment>
<evidence type="ECO:0000259" key="13">
    <source>
        <dbReference type="PROSITE" id="PS51747"/>
    </source>
</evidence>
<evidence type="ECO:0000313" key="14">
    <source>
        <dbReference type="Ensembl" id="ENSTMTP00000004508.1"/>
    </source>
</evidence>
<dbReference type="SUPFAM" id="SSF53927">
    <property type="entry name" value="Cytidine deaminase-like"/>
    <property type="match status" value="4"/>
</dbReference>
<keyword evidence="7" id="KW-0862">Zinc</keyword>
<dbReference type="GO" id="GO:0008270">
    <property type="term" value="F:zinc ion binding"/>
    <property type="evidence" value="ECO:0007669"/>
    <property type="project" value="InterPro"/>
</dbReference>
<feature type="compositionally biased region" description="Basic and acidic residues" evidence="12">
    <location>
        <begin position="767"/>
        <end position="788"/>
    </location>
</feature>
<feature type="domain" description="CMP/dCMP-type deaminase" evidence="13">
    <location>
        <begin position="623"/>
        <end position="746"/>
    </location>
</feature>
<evidence type="ECO:0000256" key="10">
    <source>
        <dbReference type="ARBA" id="ARBA00049252"/>
    </source>
</evidence>
<evidence type="ECO:0000256" key="7">
    <source>
        <dbReference type="ARBA" id="ARBA00022833"/>
    </source>
</evidence>
<evidence type="ECO:0000256" key="12">
    <source>
        <dbReference type="SAM" id="MobiDB-lite"/>
    </source>
</evidence>
<dbReference type="InterPro" id="IPR016192">
    <property type="entry name" value="APOBEC/CMP_deaminase_Zn-bd"/>
</dbReference>
<dbReference type="PANTHER" id="PTHR11086">
    <property type="entry name" value="DEOXYCYTIDYLATE DEAMINASE-RELATED"/>
    <property type="match status" value="1"/>
</dbReference>
<feature type="compositionally biased region" description="Basic and acidic residues" evidence="12">
    <location>
        <begin position="827"/>
        <end position="840"/>
    </location>
</feature>
<evidence type="ECO:0000256" key="9">
    <source>
        <dbReference type="ARBA" id="ARBA00041919"/>
    </source>
</evidence>
<evidence type="ECO:0000256" key="5">
    <source>
        <dbReference type="ARBA" id="ARBA00022737"/>
    </source>
</evidence>
<dbReference type="Proteomes" id="UP000472274">
    <property type="component" value="Unplaced"/>
</dbReference>
<evidence type="ECO:0000256" key="2">
    <source>
        <dbReference type="ARBA" id="ARBA00006576"/>
    </source>
</evidence>
<accession>A0A674I8U1</accession>
<dbReference type="Pfam" id="PF00383">
    <property type="entry name" value="dCMP_cyt_deam_1"/>
    <property type="match status" value="2"/>
</dbReference>
<organism evidence="14 15">
    <name type="scientific">Terrapene triunguis</name>
    <name type="common">Three-toed box turtle</name>
    <dbReference type="NCBI Taxonomy" id="2587831"/>
    <lineage>
        <taxon>Eukaryota</taxon>
        <taxon>Metazoa</taxon>
        <taxon>Chordata</taxon>
        <taxon>Craniata</taxon>
        <taxon>Vertebrata</taxon>
        <taxon>Euteleostomi</taxon>
        <taxon>Archelosauria</taxon>
        <taxon>Testudinata</taxon>
        <taxon>Testudines</taxon>
        <taxon>Cryptodira</taxon>
        <taxon>Durocryptodira</taxon>
        <taxon>Testudinoidea</taxon>
        <taxon>Emydidae</taxon>
        <taxon>Terrapene</taxon>
    </lineage>
</organism>
<evidence type="ECO:0000256" key="4">
    <source>
        <dbReference type="ARBA" id="ARBA00022723"/>
    </source>
</evidence>
<dbReference type="PROSITE" id="PS00903">
    <property type="entry name" value="CYT_DCMP_DEAMINASES_1"/>
    <property type="match status" value="1"/>
</dbReference>
<dbReference type="Gene3D" id="3.40.140.10">
    <property type="entry name" value="Cytidine Deaminase, domain 2"/>
    <property type="match status" value="4"/>
</dbReference>
<dbReference type="EC" id="3.5.4.5" evidence="3"/>
<dbReference type="AlphaFoldDB" id="A0A674I8U1"/>
<feature type="compositionally biased region" description="Basic and acidic residues" evidence="12">
    <location>
        <begin position="856"/>
        <end position="865"/>
    </location>
</feature>
<evidence type="ECO:0000256" key="1">
    <source>
        <dbReference type="ARBA" id="ARBA00001947"/>
    </source>
</evidence>
<keyword evidence="4" id="KW-0479">Metal-binding</keyword>
<keyword evidence="6" id="KW-0378">Hydrolase</keyword>
<dbReference type="InParanoid" id="A0A674I8U1"/>
<sequence length="879" mass="98442">MERGYKIATRLGNKKDLCMFLALHMENSPMCVSPSEKFNKTGIVVCESDKIHKVVAMSCSRENLHAVQHVMLNVPCSLSNCTVYLSRKPCSTCTTFLIQGSVSSVYYWPMSPELKGEDSAVEEDLKQVDQMFLRSNISSSVFLPITDSDTVFKISSRIKIYKCTECSSHYAEAVPKDMEKNSSLLNMQGHIRICAEQMKNSLCCLDCLLHCPHGKFEKKEKIDVEKMHTHALQLCYLLAARSDDPDRGVGCILYSQNGYFFGAGYNGYPIGAIFANLPCAGRNIKKESGTAKGPVLIHAEANALLFRSRKKIEENDVLYCTKPPCSECQNYIQFVGIKKIVSVQESSNQQDSTDSLKSNFEYYQWKPQNAECSDPPSRLPNKEDLCIFLALHMENSPNCQEPRCKYAGNKQKETNILKFFRTGIVICEANKPKRIITMDCSTNDLHAVPKALLRFPNALKGCEVYLSRMPCISCAKLLIQAQVSQVYYWPNLEIQTTEVNLNKIEMEAEHVDNIFRESYITAAVYIPILDVEMVKRRIFPRTGSPPDDKTTTRITSVYDQKQSPKLLEILNLTHIKKDKSFRDSYEDDIQKAIESFQTLAGGIDTEIKENNFQEDKHAIQRQLKYTHALQLCNLLAARNDSPNTGVGTLIYRKEDIVAVGYNGFPKGTVNSLFAQKDDGSCDRHAIICAEANAIILRTEDDLSDTELITTCEPCSDCENLIKAMKIKKIIWPNRDEKKQPEGATNDPTVEENNPSTEPFQVKSSIKKHSDEKILSLQADREKCNRTDTEGTSVSGGKEGKTMEIQSPADEGHASGQQAILNSSEASASHRDGIVKEDSEKTNPLLTETESELETESLDKPKESHNAEGPSVNAAEDEPA</sequence>
<comment type="similarity">
    <text evidence="2">Belongs to the cytidine and deoxycytidylate deaminase family.</text>
</comment>
<name>A0A674I8U1_9SAUR</name>
<evidence type="ECO:0000256" key="11">
    <source>
        <dbReference type="ARBA" id="ARBA00049558"/>
    </source>
</evidence>
<dbReference type="InterPro" id="IPR002125">
    <property type="entry name" value="CMP_dCMP_dom"/>
</dbReference>
<feature type="domain" description="CMP/dCMP-type deaminase" evidence="13">
    <location>
        <begin position="15"/>
        <end position="122"/>
    </location>
</feature>